<evidence type="ECO:0000256" key="5">
    <source>
        <dbReference type="RuleBase" id="RU000320"/>
    </source>
</evidence>
<keyword evidence="3 6" id="KW-1133">Transmembrane helix</keyword>
<dbReference type="GO" id="GO:0016020">
    <property type="term" value="C:membrane"/>
    <property type="evidence" value="ECO:0007669"/>
    <property type="project" value="UniProtKB-SubCell"/>
</dbReference>
<evidence type="ECO:0000256" key="3">
    <source>
        <dbReference type="ARBA" id="ARBA00022989"/>
    </source>
</evidence>
<dbReference type="GO" id="GO:0012505">
    <property type="term" value="C:endomembrane system"/>
    <property type="evidence" value="ECO:0007669"/>
    <property type="project" value="UniProtKB-SubCell"/>
</dbReference>
<evidence type="ECO:0000259" key="8">
    <source>
        <dbReference type="Pfam" id="PF00662"/>
    </source>
</evidence>
<dbReference type="PRINTS" id="PR01435">
    <property type="entry name" value="NPOXDRDTASE5"/>
</dbReference>
<keyword evidence="10" id="KW-1185">Reference proteome</keyword>
<gene>
    <name evidence="9" type="ORF">DL240_03695</name>
</gene>
<reference evidence="9 10" key="1">
    <citation type="submission" date="2018-05" db="EMBL/GenBank/DDBJ databases">
        <title>Lujinxingia marina gen. nov. sp. nov., a new facultative anaerobic member of the class Deltaproteobacteria, and proposal of Lujinxingaceae fam. nov.</title>
        <authorList>
            <person name="Li C.-M."/>
        </authorList>
    </citation>
    <scope>NUCLEOTIDE SEQUENCE [LARGE SCALE GENOMIC DNA]</scope>
    <source>
        <strain evidence="9 10">B210</strain>
    </source>
</reference>
<dbReference type="GO" id="GO:0015990">
    <property type="term" value="P:electron transport coupled proton transport"/>
    <property type="evidence" value="ECO:0007669"/>
    <property type="project" value="TreeGrafter"/>
</dbReference>
<keyword evidence="2 5" id="KW-0812">Transmembrane</keyword>
<evidence type="ECO:0000313" key="10">
    <source>
        <dbReference type="Proteomes" id="UP000249169"/>
    </source>
</evidence>
<feature type="transmembrane region" description="Helical" evidence="6">
    <location>
        <begin position="338"/>
        <end position="364"/>
    </location>
</feature>
<dbReference type="Gene3D" id="1.20.5.2700">
    <property type="match status" value="1"/>
</dbReference>
<dbReference type="InterPro" id="IPR003945">
    <property type="entry name" value="NU5C-like"/>
</dbReference>
<dbReference type="Proteomes" id="UP000249169">
    <property type="component" value="Unassembled WGS sequence"/>
</dbReference>
<feature type="transmembrane region" description="Helical" evidence="6">
    <location>
        <begin position="702"/>
        <end position="721"/>
    </location>
</feature>
<feature type="transmembrane region" description="Helical" evidence="6">
    <location>
        <begin position="26"/>
        <end position="48"/>
    </location>
</feature>
<dbReference type="GO" id="GO:0003954">
    <property type="term" value="F:NADH dehydrogenase activity"/>
    <property type="evidence" value="ECO:0007669"/>
    <property type="project" value="TreeGrafter"/>
</dbReference>
<sequence>MLPRRSHWRLPGELQAIMEPLYSDSFYFLGLIVLMPMLGAIINGLFGAKLPAKLVNWVACGAMALAFTFALISFQALVNQGDGQEVGHLSYTAFQWIFSGSLSAEIAFLFDPLSAVLVLVITGVGLLIHIYSTGYMAEDPSKWRYFAYLNLFVFAMLLLALGKNMLVTFIGWEGVGMASYLLIGFWYTDAEKAAAGQKAFIVNRVGDFFFLLGMFILFFTAGTWDYLELEQMATTTATAAVLLPIALPVGVLIFLGCTGKSAQIPLYVWLPDAMAGPTPVSALIHAATMVTAGVFLLSRINWIFTLDPNLMAIVAVVGSLTAFMAATIAIVQTDIKKVLAYSTVSQLGFMFMAVGVGSFTAAVFHLMTHAFFKALLFLGAGSVIHGMHHEQDMRKMGGLRKYMPWTHATFLIGTLAIAGVPFFAGFYSKDLILWSALSNVHILNVEGVLATAQMDYFTTTLAPAVAAADGGPLSVLGGALAINWFVFIMGVLTAGLTAFYMFRAYFMTFHGECRADEETRSHIHESPSSMLVALIVLAFLSVVGGYIGWPHFIAAIFPAGVKSYALGLEYWLAEVFAVSDTYRVVGRFGAHPYLAEGIAAAVSVLVAGGGIALAYLMYVKRTDLPGVIYARATRLHYILSNKYFVDEGYFAAFVRPSILIGKAMTWFDKNIIAGLLVGGAAFMTQNLGQILRNLQSGNVQRYATYISLALALVVLAIFYPGCLA</sequence>
<feature type="transmembrane region" description="Helical" evidence="6">
    <location>
        <begin position="54"/>
        <end position="77"/>
    </location>
</feature>
<feature type="transmembrane region" description="Helical" evidence="6">
    <location>
        <begin position="145"/>
        <end position="163"/>
    </location>
</feature>
<keyword evidence="4 6" id="KW-0472">Membrane</keyword>
<comment type="subcellular location">
    <subcellularLocation>
        <location evidence="1">Endomembrane system</location>
        <topology evidence="1">Multi-pass membrane protein</topology>
    </subcellularLocation>
    <subcellularLocation>
        <location evidence="5">Membrane</location>
        <topology evidence="5">Multi-pass membrane protein</topology>
    </subcellularLocation>
</comment>
<dbReference type="PRINTS" id="PR01434">
    <property type="entry name" value="NADHDHGNASE5"/>
</dbReference>
<dbReference type="Pfam" id="PF00361">
    <property type="entry name" value="Proton_antipo_M"/>
    <property type="match status" value="1"/>
</dbReference>
<feature type="transmembrane region" description="Helical" evidence="6">
    <location>
        <begin position="169"/>
        <end position="187"/>
    </location>
</feature>
<evidence type="ECO:0000256" key="6">
    <source>
        <dbReference type="SAM" id="Phobius"/>
    </source>
</evidence>
<dbReference type="InterPro" id="IPR018393">
    <property type="entry name" value="NADHpl_OxRdtase_5_subgr"/>
</dbReference>
<dbReference type="InterPro" id="IPR001750">
    <property type="entry name" value="ND/Mrp_TM"/>
</dbReference>
<feature type="transmembrane region" description="Helical" evidence="6">
    <location>
        <begin position="116"/>
        <end position="133"/>
    </location>
</feature>
<evidence type="ECO:0000256" key="1">
    <source>
        <dbReference type="ARBA" id="ARBA00004127"/>
    </source>
</evidence>
<dbReference type="InterPro" id="IPR001516">
    <property type="entry name" value="Proton_antipo_N"/>
</dbReference>
<feature type="domain" description="NADH:quinone oxidoreductase/Mrp antiporter transmembrane" evidence="7">
    <location>
        <begin position="164"/>
        <end position="443"/>
    </location>
</feature>
<feature type="transmembrane region" description="Helical" evidence="6">
    <location>
        <begin position="280"/>
        <end position="304"/>
    </location>
</feature>
<evidence type="ECO:0000313" key="9">
    <source>
        <dbReference type="EMBL" id="RAL25326.1"/>
    </source>
</evidence>
<dbReference type="GO" id="GO:0042773">
    <property type="term" value="P:ATP synthesis coupled electron transport"/>
    <property type="evidence" value="ECO:0007669"/>
    <property type="project" value="InterPro"/>
</dbReference>
<feature type="transmembrane region" description="Helical" evidence="6">
    <location>
        <begin position="671"/>
        <end position="690"/>
    </location>
</feature>
<dbReference type="Pfam" id="PF00662">
    <property type="entry name" value="Proton_antipo_N"/>
    <property type="match status" value="1"/>
</dbReference>
<comment type="caution">
    <text evidence="9">The sequence shown here is derived from an EMBL/GenBank/DDBJ whole genome shotgun (WGS) entry which is preliminary data.</text>
</comment>
<dbReference type="EMBL" id="QHKO01000001">
    <property type="protein sequence ID" value="RAL25326.1"/>
    <property type="molecule type" value="Genomic_DNA"/>
</dbReference>
<dbReference type="NCBIfam" id="NF005141">
    <property type="entry name" value="PRK06590.1"/>
    <property type="match status" value="1"/>
</dbReference>
<feature type="domain" description="NADH-Ubiquinone oxidoreductase (complex I) chain 5 N-terminal" evidence="8">
    <location>
        <begin position="96"/>
        <end position="146"/>
    </location>
</feature>
<feature type="transmembrane region" description="Helical" evidence="6">
    <location>
        <begin position="370"/>
        <end position="387"/>
    </location>
</feature>
<name>A0A328CCA1_9DELT</name>
<evidence type="ECO:0000256" key="4">
    <source>
        <dbReference type="ARBA" id="ARBA00023136"/>
    </source>
</evidence>
<dbReference type="AlphaFoldDB" id="A0A328CCA1"/>
<dbReference type="NCBIfam" id="TIGR01974">
    <property type="entry name" value="NDH_I_L"/>
    <property type="match status" value="1"/>
</dbReference>
<feature type="transmembrane region" description="Helical" evidence="6">
    <location>
        <begin position="481"/>
        <end position="502"/>
    </location>
</feature>
<accession>A0A328CCA1</accession>
<feature type="transmembrane region" description="Helical" evidence="6">
    <location>
        <begin position="408"/>
        <end position="427"/>
    </location>
</feature>
<dbReference type="GO" id="GO:0008137">
    <property type="term" value="F:NADH dehydrogenase (ubiquinone) activity"/>
    <property type="evidence" value="ECO:0007669"/>
    <property type="project" value="InterPro"/>
</dbReference>
<feature type="transmembrane region" description="Helical" evidence="6">
    <location>
        <begin position="593"/>
        <end position="618"/>
    </location>
</feature>
<dbReference type="PANTHER" id="PTHR42829:SF2">
    <property type="entry name" value="NADH-UBIQUINONE OXIDOREDUCTASE CHAIN 5"/>
    <property type="match status" value="1"/>
</dbReference>
<evidence type="ECO:0000256" key="2">
    <source>
        <dbReference type="ARBA" id="ARBA00022692"/>
    </source>
</evidence>
<feature type="transmembrane region" description="Helical" evidence="6">
    <location>
        <begin position="208"/>
        <end position="227"/>
    </location>
</feature>
<evidence type="ECO:0000259" key="7">
    <source>
        <dbReference type="Pfam" id="PF00361"/>
    </source>
</evidence>
<feature type="transmembrane region" description="Helical" evidence="6">
    <location>
        <begin position="530"/>
        <end position="547"/>
    </location>
</feature>
<proteinExistence type="predicted"/>
<dbReference type="PANTHER" id="PTHR42829">
    <property type="entry name" value="NADH-UBIQUINONE OXIDOREDUCTASE CHAIN 5"/>
    <property type="match status" value="1"/>
</dbReference>
<feature type="transmembrane region" description="Helical" evidence="6">
    <location>
        <begin position="310"/>
        <end position="331"/>
    </location>
</feature>
<protein>
    <submittedName>
        <fullName evidence="9">NADH-quinone oxidoreductase subunit L</fullName>
    </submittedName>
</protein>
<organism evidence="9 10">
    <name type="scientific">Lujinxingia litoralis</name>
    <dbReference type="NCBI Taxonomy" id="2211119"/>
    <lineage>
        <taxon>Bacteria</taxon>
        <taxon>Deltaproteobacteria</taxon>
        <taxon>Bradymonadales</taxon>
        <taxon>Lujinxingiaceae</taxon>
        <taxon>Lujinxingia</taxon>
    </lineage>
</organism>
<feature type="transmembrane region" description="Helical" evidence="6">
    <location>
        <begin position="239"/>
        <end position="259"/>
    </location>
</feature>